<evidence type="ECO:0000313" key="1">
    <source>
        <dbReference type="EMBL" id="MEN0581685.1"/>
    </source>
</evidence>
<name>A0ABU9VAK2_9ENTR</name>
<gene>
    <name evidence="1" type="ORF">AAIG39_22180</name>
</gene>
<dbReference type="Proteomes" id="UP001411173">
    <property type="component" value="Unassembled WGS sequence"/>
</dbReference>
<protein>
    <submittedName>
        <fullName evidence="1">Uncharacterized protein</fullName>
    </submittedName>
</protein>
<sequence length="272" mass="31384">MINVLISPAGTEIGREIWLSLRYEKTVKLFLAGSCCNTPARNNIRWPFILPKARNADWQQTCRALNVLYDIQFYFPAYGTNQVADAEHLTEKTAKKSVSDRGYGTPFFYKFQPLVNTPAIIFSSANDNPAEVTECRLQFIKPDGKSYHRAVQTIKGKAALEIQLCDKHALSIRVYCCGYEYRVSSFVHEKYGNTFRQRSFQKSIQNGLSLYPPFRYEHHKTPVTVMRRSTVKGQLVKRRRSDSFFGRANHLSRNDKITVHRHTNVISKGWHL</sequence>
<proteinExistence type="predicted"/>
<accession>A0ABU9VAK2</accession>
<organism evidence="1 2">
    <name type="scientific">Phytobacter palmae</name>
    <dbReference type="NCBI Taxonomy" id="1855371"/>
    <lineage>
        <taxon>Bacteria</taxon>
        <taxon>Pseudomonadati</taxon>
        <taxon>Pseudomonadota</taxon>
        <taxon>Gammaproteobacteria</taxon>
        <taxon>Enterobacterales</taxon>
        <taxon>Enterobacteriaceae</taxon>
        <taxon>Phytobacter</taxon>
    </lineage>
</organism>
<evidence type="ECO:0000313" key="2">
    <source>
        <dbReference type="Proteomes" id="UP001411173"/>
    </source>
</evidence>
<reference evidence="1 2" key="1">
    <citation type="submission" date="2024-02" db="EMBL/GenBank/DDBJ databases">
        <title>Whole genome of MDR Enterobacteriaceae from southern Thailand.</title>
        <authorList>
            <person name="Surachat K."/>
        </authorList>
    </citation>
    <scope>NUCLEOTIDE SEQUENCE [LARGE SCALE GENOMIC DNA]</scope>
    <source>
        <strain evidence="1 2">PSU_29</strain>
    </source>
</reference>
<dbReference type="EMBL" id="JBCIVJ010000026">
    <property type="protein sequence ID" value="MEN0581685.1"/>
    <property type="molecule type" value="Genomic_DNA"/>
</dbReference>
<comment type="caution">
    <text evidence="1">The sequence shown here is derived from an EMBL/GenBank/DDBJ whole genome shotgun (WGS) entry which is preliminary data.</text>
</comment>
<dbReference type="RefSeq" id="WP_343194753.1">
    <property type="nucleotide sequence ID" value="NZ_JBCIVJ010000026.1"/>
</dbReference>
<keyword evidence="2" id="KW-1185">Reference proteome</keyword>